<gene>
    <name evidence="1" type="ORF">D805_0156</name>
</gene>
<evidence type="ECO:0000313" key="2">
    <source>
        <dbReference type="Proteomes" id="UP000011835"/>
    </source>
</evidence>
<dbReference type="AlphaFoldDB" id="M4RD29"/>
<dbReference type="HOGENOM" id="CLU_3230319_0_0_11"/>
<protein>
    <submittedName>
        <fullName evidence="1">Uncharacterized protein</fullName>
    </submittedName>
</protein>
<name>M4RD29_9BIFI</name>
<evidence type="ECO:0000313" key="1">
    <source>
        <dbReference type="EMBL" id="AGH40423.1"/>
    </source>
</evidence>
<proteinExistence type="predicted"/>
<dbReference type="EMBL" id="CP004346">
    <property type="protein sequence ID" value="AGH40423.1"/>
    <property type="molecule type" value="Genomic_DNA"/>
</dbReference>
<dbReference type="KEGG" id="btp:D805_0156"/>
<sequence length="43" mass="4722">MSFRGRWLETCVAAGAPVCDVAGKREAVMRQESRAGLSRAERI</sequence>
<accession>M4RD29</accession>
<reference evidence="1 2" key="1">
    <citation type="journal article" date="2013" name="Genome Announc.">
        <title>Complete Genome Sequence of the Probiotic Bifidobacterium thermophilum Strain RBL67.</title>
        <authorList>
            <person name="Jans C."/>
            <person name="Lacroix C."/>
            <person name="Follador R."/>
            <person name="Stevens M.J."/>
        </authorList>
    </citation>
    <scope>NUCLEOTIDE SEQUENCE [LARGE SCALE GENOMIC DNA]</scope>
    <source>
        <strain evidence="1 2">RBL67</strain>
    </source>
</reference>
<keyword evidence="2" id="KW-1185">Reference proteome</keyword>
<dbReference type="Proteomes" id="UP000011835">
    <property type="component" value="Chromosome"/>
</dbReference>
<dbReference type="PATRIC" id="fig|1254439.12.peg.152"/>
<organism evidence="1 2">
    <name type="scientific">Bifidobacterium thermophilum RBL67</name>
    <dbReference type="NCBI Taxonomy" id="1254439"/>
    <lineage>
        <taxon>Bacteria</taxon>
        <taxon>Bacillati</taxon>
        <taxon>Actinomycetota</taxon>
        <taxon>Actinomycetes</taxon>
        <taxon>Bifidobacteriales</taxon>
        <taxon>Bifidobacteriaceae</taxon>
        <taxon>Bifidobacterium</taxon>
    </lineage>
</organism>